<dbReference type="AlphaFoldDB" id="A0A1X7U470"/>
<proteinExistence type="predicted"/>
<accession>A0A1X7U470</accession>
<sequence>MLMWTCSTLYQETVLFCTTLRMSPRVKLGHSLSGILLPTLLVLSKKVIDLSKLSRNSSITALKRGTFQHRKPVTLYYNFPCTKHQGVLSTSVLIALEKLKQYTIKREGDSSFCVGSLYIMSSYSTV</sequence>
<dbReference type="InParanoid" id="A0A1X7U470"/>
<dbReference type="EnsemblMetazoa" id="Aqu2.1.22463_001">
    <property type="protein sequence ID" value="Aqu2.1.22463_001"/>
    <property type="gene ID" value="Aqu2.1.22463"/>
</dbReference>
<organism evidence="1">
    <name type="scientific">Amphimedon queenslandica</name>
    <name type="common">Sponge</name>
    <dbReference type="NCBI Taxonomy" id="400682"/>
    <lineage>
        <taxon>Eukaryota</taxon>
        <taxon>Metazoa</taxon>
        <taxon>Porifera</taxon>
        <taxon>Demospongiae</taxon>
        <taxon>Heteroscleromorpha</taxon>
        <taxon>Haplosclerida</taxon>
        <taxon>Niphatidae</taxon>
        <taxon>Amphimedon</taxon>
    </lineage>
</organism>
<reference evidence="1" key="1">
    <citation type="submission" date="2017-05" db="UniProtKB">
        <authorList>
            <consortium name="EnsemblMetazoa"/>
        </authorList>
    </citation>
    <scope>IDENTIFICATION</scope>
</reference>
<protein>
    <submittedName>
        <fullName evidence="1">Uncharacterized protein</fullName>
    </submittedName>
</protein>
<name>A0A1X7U470_AMPQE</name>
<evidence type="ECO:0000313" key="1">
    <source>
        <dbReference type="EnsemblMetazoa" id="Aqu2.1.22463_001"/>
    </source>
</evidence>